<evidence type="ECO:0000313" key="2">
    <source>
        <dbReference type="Proteomes" id="UP000184603"/>
    </source>
</evidence>
<dbReference type="Proteomes" id="UP000184603">
    <property type="component" value="Unassembled WGS sequence"/>
</dbReference>
<gene>
    <name evidence="1" type="ORF">SAMN02745220_05018</name>
</gene>
<sequence>MGTLEDFSDHRCVAGIGKCGVAGVDNEVVERCEYRVSVPFGRLFVVFRQREQKFEDFFLGYTGEITFAKSSSETVEDKLTCLDGIFFWSWSGDTADGNRLPGIISWCTSWVGVVRAICPN</sequence>
<proteinExistence type="predicted"/>
<organism evidence="1 2">
    <name type="scientific">Desulfopila aestuarii DSM 18488</name>
    <dbReference type="NCBI Taxonomy" id="1121416"/>
    <lineage>
        <taxon>Bacteria</taxon>
        <taxon>Pseudomonadati</taxon>
        <taxon>Thermodesulfobacteriota</taxon>
        <taxon>Desulfobulbia</taxon>
        <taxon>Desulfobulbales</taxon>
        <taxon>Desulfocapsaceae</taxon>
        <taxon>Desulfopila</taxon>
    </lineage>
</organism>
<dbReference type="AlphaFoldDB" id="A0A1M7YKT1"/>
<evidence type="ECO:0000313" key="1">
    <source>
        <dbReference type="EMBL" id="SHO53237.1"/>
    </source>
</evidence>
<protein>
    <submittedName>
        <fullName evidence="1">Uncharacterized protein</fullName>
    </submittedName>
</protein>
<name>A0A1M7YKT1_9BACT</name>
<keyword evidence="2" id="KW-1185">Reference proteome</keyword>
<accession>A0A1M7YKT1</accession>
<reference evidence="1 2" key="1">
    <citation type="submission" date="2016-12" db="EMBL/GenBank/DDBJ databases">
        <authorList>
            <person name="Song W.-J."/>
            <person name="Kurnit D.M."/>
        </authorList>
    </citation>
    <scope>NUCLEOTIDE SEQUENCE [LARGE SCALE GENOMIC DNA]</scope>
    <source>
        <strain evidence="1 2">DSM 18488</strain>
    </source>
</reference>
<dbReference type="EMBL" id="FRFE01000050">
    <property type="protein sequence ID" value="SHO53237.1"/>
    <property type="molecule type" value="Genomic_DNA"/>
</dbReference>